<keyword evidence="1" id="KW-0472">Membrane</keyword>
<evidence type="ECO:0000313" key="2">
    <source>
        <dbReference type="EMBL" id="RRT48975.1"/>
    </source>
</evidence>
<dbReference type="InterPro" id="IPR051415">
    <property type="entry name" value="LAAT-1"/>
</dbReference>
<reference evidence="2 3" key="1">
    <citation type="journal article" date="2014" name="Agronomy (Basel)">
        <title>A Draft Genome Sequence for Ensete ventricosum, the Drought-Tolerant Tree Against Hunger.</title>
        <authorList>
            <person name="Harrison J."/>
            <person name="Moore K.A."/>
            <person name="Paszkiewicz K."/>
            <person name="Jones T."/>
            <person name="Grant M."/>
            <person name="Ambacheew D."/>
            <person name="Muzemil S."/>
            <person name="Studholme D.J."/>
        </authorList>
    </citation>
    <scope>NUCLEOTIDE SEQUENCE [LARGE SCALE GENOMIC DNA]</scope>
</reference>
<feature type="transmembrane region" description="Helical" evidence="1">
    <location>
        <begin position="49"/>
        <end position="70"/>
    </location>
</feature>
<keyword evidence="1" id="KW-1133">Transmembrane helix</keyword>
<dbReference type="PANTHER" id="PTHR16201:SF45">
    <property type="entry name" value="PQ-LOOP REPEAT FAMILY PROTEIN _ TRANSMEMBRANE FAMILY PROTEIN"/>
    <property type="match status" value="1"/>
</dbReference>
<keyword evidence="1" id="KW-0812">Transmembrane</keyword>
<organism evidence="2 3">
    <name type="scientific">Ensete ventricosum</name>
    <name type="common">Abyssinian banana</name>
    <name type="synonym">Musa ensete</name>
    <dbReference type="NCBI Taxonomy" id="4639"/>
    <lineage>
        <taxon>Eukaryota</taxon>
        <taxon>Viridiplantae</taxon>
        <taxon>Streptophyta</taxon>
        <taxon>Embryophyta</taxon>
        <taxon>Tracheophyta</taxon>
        <taxon>Spermatophyta</taxon>
        <taxon>Magnoliopsida</taxon>
        <taxon>Liliopsida</taxon>
        <taxon>Zingiberales</taxon>
        <taxon>Musaceae</taxon>
        <taxon>Ensete</taxon>
    </lineage>
</organism>
<dbReference type="PANTHER" id="PTHR16201">
    <property type="entry name" value="SEVEN TRANSMEMBRANE PROTEIN 1-RELATED"/>
    <property type="match status" value="1"/>
</dbReference>
<accession>A0A426YB65</accession>
<protein>
    <submittedName>
        <fullName evidence="2">Uncharacterized protein</fullName>
    </submittedName>
</protein>
<dbReference type="GO" id="GO:0016020">
    <property type="term" value="C:membrane"/>
    <property type="evidence" value="ECO:0007669"/>
    <property type="project" value="TreeGrafter"/>
</dbReference>
<name>A0A426YB65_ENSVE</name>
<comment type="caution">
    <text evidence="2">The sequence shown here is derived from an EMBL/GenBank/DDBJ whole genome shotgun (WGS) entry which is preliminary data.</text>
</comment>
<proteinExistence type="predicted"/>
<dbReference type="Gene3D" id="1.20.1280.290">
    <property type="match status" value="1"/>
</dbReference>
<evidence type="ECO:0000256" key="1">
    <source>
        <dbReference type="SAM" id="Phobius"/>
    </source>
</evidence>
<sequence length="124" mass="13964">MSFFWQVSYGTFVAGFVGLPYQTKAFREMNIISSGGRTLQMKRGSVEGLNPLMFMFAVAANATYVGSILVRSVEWERVGANAPWLLDAIVCILLDLLIMMQFGYYKFLRGGEACTEDEHDDFTH</sequence>
<feature type="transmembrane region" description="Helical" evidence="1">
    <location>
        <begin position="82"/>
        <end position="100"/>
    </location>
</feature>
<dbReference type="EMBL" id="AMZH03013611">
    <property type="protein sequence ID" value="RRT48975.1"/>
    <property type="molecule type" value="Genomic_DNA"/>
</dbReference>
<dbReference type="AlphaFoldDB" id="A0A426YB65"/>
<gene>
    <name evidence="2" type="ORF">B296_00044631</name>
</gene>
<evidence type="ECO:0000313" key="3">
    <source>
        <dbReference type="Proteomes" id="UP000287651"/>
    </source>
</evidence>
<dbReference type="Proteomes" id="UP000287651">
    <property type="component" value="Unassembled WGS sequence"/>
</dbReference>